<accession>A0A2T4J9W6</accession>
<dbReference type="EMBL" id="PZKE01000007">
    <property type="protein sequence ID" value="PTE14617.1"/>
    <property type="molecule type" value="Genomic_DNA"/>
</dbReference>
<comment type="caution">
    <text evidence="1">The sequence shown here is derived from an EMBL/GenBank/DDBJ whole genome shotgun (WGS) entry which is preliminary data.</text>
</comment>
<keyword evidence="2" id="KW-1185">Reference proteome</keyword>
<proteinExistence type="predicted"/>
<dbReference type="AlphaFoldDB" id="A0A2T4J9W6"/>
<reference evidence="1 2" key="1">
    <citation type="submission" date="2018-03" db="EMBL/GenBank/DDBJ databases">
        <title>Rhodobacter blasticus.</title>
        <authorList>
            <person name="Meyer T.E."/>
            <person name="Miller S."/>
            <person name="Lodha T."/>
            <person name="Gandham S."/>
            <person name="Chintalapati S."/>
            <person name="Chintalapati V.R."/>
        </authorList>
    </citation>
    <scope>NUCLEOTIDE SEQUENCE [LARGE SCALE GENOMIC DNA]</scope>
    <source>
        <strain evidence="1 2">DSM 2131</strain>
    </source>
</reference>
<sequence>MTGLAVNAQTAPTPDDAVAAAKNQLGVLEYCQTAGHIEAKPVEIQTKMLGMLPPATDAEKVEAAYAKGKEGVVSAMGTEMPLADAAKAQGVEEAALCAQMGTMIEQAGAQMGM</sequence>
<evidence type="ECO:0000313" key="2">
    <source>
        <dbReference type="Proteomes" id="UP000241362"/>
    </source>
</evidence>
<protein>
    <submittedName>
        <fullName evidence="1">Uncharacterized protein</fullName>
    </submittedName>
</protein>
<dbReference type="Proteomes" id="UP000241362">
    <property type="component" value="Unassembled WGS sequence"/>
</dbReference>
<gene>
    <name evidence="1" type="ORF">C5F44_09165</name>
</gene>
<name>A0A2T4J9W6_FUSBL</name>
<organism evidence="1 2">
    <name type="scientific">Fuscovulum blasticum DSM 2131</name>
    <dbReference type="NCBI Taxonomy" id="1188250"/>
    <lineage>
        <taxon>Bacteria</taxon>
        <taxon>Pseudomonadati</taxon>
        <taxon>Pseudomonadota</taxon>
        <taxon>Alphaproteobacteria</taxon>
        <taxon>Rhodobacterales</taxon>
        <taxon>Paracoccaceae</taxon>
        <taxon>Pseudogemmobacter</taxon>
    </lineage>
</organism>
<dbReference type="NCBIfam" id="NF035933">
    <property type="entry name" value="ESAT6_1"/>
    <property type="match status" value="1"/>
</dbReference>
<evidence type="ECO:0000313" key="1">
    <source>
        <dbReference type="EMBL" id="PTE14617.1"/>
    </source>
</evidence>